<dbReference type="Proteomes" id="UP000076962">
    <property type="component" value="Unassembled WGS sequence"/>
</dbReference>
<dbReference type="EMBL" id="LUTY01000515">
    <property type="protein sequence ID" value="OAD23159.1"/>
    <property type="molecule type" value="Genomic_DNA"/>
</dbReference>
<organism evidence="1 2">
    <name type="scientific">Candidatus Thiomargarita nelsonii</name>
    <dbReference type="NCBI Taxonomy" id="1003181"/>
    <lineage>
        <taxon>Bacteria</taxon>
        <taxon>Pseudomonadati</taxon>
        <taxon>Pseudomonadota</taxon>
        <taxon>Gammaproteobacteria</taxon>
        <taxon>Thiotrichales</taxon>
        <taxon>Thiotrichaceae</taxon>
        <taxon>Thiomargarita</taxon>
    </lineage>
</organism>
<dbReference type="AlphaFoldDB" id="A0A176S5M5"/>
<protein>
    <recommendedName>
        <fullName evidence="3">Secreted protein</fullName>
    </recommendedName>
</protein>
<proteinExistence type="predicted"/>
<reference evidence="1 2" key="1">
    <citation type="submission" date="2016-05" db="EMBL/GenBank/DDBJ databases">
        <title>Single-cell genome of chain-forming Candidatus Thiomargarita nelsonii and comparison to other large sulfur-oxidizing bacteria.</title>
        <authorList>
            <person name="Winkel M."/>
            <person name="Salman V."/>
            <person name="Woyke T."/>
            <person name="Schulz-Vogt H."/>
            <person name="Richter M."/>
            <person name="Flood B."/>
            <person name="Bailey J."/>
            <person name="Amann R."/>
            <person name="Mussmann M."/>
        </authorList>
    </citation>
    <scope>NUCLEOTIDE SEQUENCE [LARGE SCALE GENOMIC DNA]</scope>
    <source>
        <strain evidence="1 2">THI036</strain>
    </source>
</reference>
<evidence type="ECO:0000313" key="1">
    <source>
        <dbReference type="EMBL" id="OAD23159.1"/>
    </source>
</evidence>
<comment type="caution">
    <text evidence="1">The sequence shown here is derived from an EMBL/GenBank/DDBJ whole genome shotgun (WGS) entry which is preliminary data.</text>
</comment>
<accession>A0A176S5M5</accession>
<evidence type="ECO:0000313" key="2">
    <source>
        <dbReference type="Proteomes" id="UP000076962"/>
    </source>
</evidence>
<gene>
    <name evidence="1" type="ORF">THIOM_001013</name>
</gene>
<name>A0A176S5M5_9GAMM</name>
<keyword evidence="2" id="KW-1185">Reference proteome</keyword>
<sequence length="73" mass="8521">MTVSKSHGFSSRNYILISGELVLLLCTLISKQTPKVFWAFRITCLSQWLYFLRFRTSQLQSLGHWRVLLVITS</sequence>
<evidence type="ECO:0008006" key="3">
    <source>
        <dbReference type="Google" id="ProtNLM"/>
    </source>
</evidence>